<reference evidence="2 3" key="1">
    <citation type="submission" date="2013-12" db="EMBL/GenBank/DDBJ databases">
        <authorList>
            <consortium name="DOE Joint Genome Institute"/>
            <person name="Eisen J."/>
            <person name="Huntemann M."/>
            <person name="Han J."/>
            <person name="Chen A."/>
            <person name="Kyrpides N."/>
            <person name="Mavromatis K."/>
            <person name="Markowitz V."/>
            <person name="Palaniappan K."/>
            <person name="Ivanova N."/>
            <person name="Schaumberg A."/>
            <person name="Pati A."/>
            <person name="Liolios K."/>
            <person name="Nordberg H.P."/>
            <person name="Cantor M.N."/>
            <person name="Hua S.X."/>
            <person name="Woyke T."/>
        </authorList>
    </citation>
    <scope>NUCLEOTIDE SEQUENCE [LARGE SCALE GENOMIC DNA]</scope>
    <source>
        <strain evidence="3">DSM 19437</strain>
    </source>
</reference>
<dbReference type="OrthoDB" id="436461at2"/>
<dbReference type="EMBL" id="CP007035">
    <property type="protein sequence ID" value="AHF14928.1"/>
    <property type="molecule type" value="Genomic_DNA"/>
</dbReference>
<evidence type="ECO:0000313" key="3">
    <source>
        <dbReference type="Proteomes" id="UP000003586"/>
    </source>
</evidence>
<organism evidence="2 3">
    <name type="scientific">Niabella soli DSM 19437</name>
    <dbReference type="NCBI Taxonomy" id="929713"/>
    <lineage>
        <taxon>Bacteria</taxon>
        <taxon>Pseudomonadati</taxon>
        <taxon>Bacteroidota</taxon>
        <taxon>Chitinophagia</taxon>
        <taxon>Chitinophagales</taxon>
        <taxon>Chitinophagaceae</taxon>
        <taxon>Niabella</taxon>
    </lineage>
</organism>
<proteinExistence type="predicted"/>
<name>W0EZD4_9BACT</name>
<keyword evidence="3" id="KW-1185">Reference proteome</keyword>
<dbReference type="eggNOG" id="COG1100">
    <property type="taxonomic scope" value="Bacteria"/>
</dbReference>
<dbReference type="KEGG" id="nso:NIASO_06650"/>
<feature type="domain" description="Putative endonuclease Z1" evidence="1">
    <location>
        <begin position="308"/>
        <end position="518"/>
    </location>
</feature>
<gene>
    <name evidence="2" type="ORF">NIASO_06650</name>
</gene>
<dbReference type="AlphaFoldDB" id="W0EZD4"/>
<sequence>MTEIIEIQDNNNTNGEWQPFVGEETLGLLQRKGFENDERVLNETLRIMQACGNPNDVTNNETGIVIGYVQSGKTLSFTTLTALAKDNNYQIVVVIAGVSNNLVNQTTQRLSEDLNLEKRFDRKWTLLQNPSRTQDFETIEMVLAQWADDTFPEDEHRTLLITVMKNQAHLNNLANVLHGQKLQGVPTLIIDDEGDQASLNTRARWAARQGIDIENLTENQVSTIYRRITALRSIFPHHTFLQYTATPQANLFINIMDRLSPNFIRLLTPGQEYIGGIEFFRNNPNLVAEIPANEISTNNNQLFEIPESLKSALRIFFLGVVAGKINKGQRNRTMLVHPSRLQGDHSDFTNWIRNTCNSWQRLLSGNGNDEKQELLNEFQTSYNQLRQTVSNLQPFQDLTGTNLIHAIKYTQLVEVNSRNGETPQIPWNDSYSWILVGGQSMDRGFTVNGLTVTYMPRNIGAGNVDAIQQRARFFGYKRNYLGFCRVYLGQVTIDFYNFIVEHEEDVRNRLLEFDLNNKHLNNWHREAVLDQMLNLTRRAVIYDDLDRDTFGNDWFRINAPHDTEELIDINREALFAFLQSISANFTQDVGHANRTEEQKHLVARITIKDCLEHLLNKLRYTRESDSATYSSLRGILKGYIEEHPDDECLVYLMSANSIDNWTGRTRRLDRNQEIQQLFQGRNPRTGEVIYPGDSEIREDDLLTIQIHLLNIRDTEFTRVPTLAIWIPEHIGTDIIRQV</sequence>
<dbReference type="Proteomes" id="UP000003586">
    <property type="component" value="Chromosome"/>
</dbReference>
<protein>
    <submittedName>
        <fullName evidence="2">Alpha-1,4 polygalactosaminidase</fullName>
    </submittedName>
</protein>
<evidence type="ECO:0000313" key="2">
    <source>
        <dbReference type="EMBL" id="AHF14928.1"/>
    </source>
</evidence>
<dbReference type="Pfam" id="PF10593">
    <property type="entry name" value="Z1"/>
    <property type="match status" value="1"/>
</dbReference>
<evidence type="ECO:0000259" key="1">
    <source>
        <dbReference type="Pfam" id="PF10593"/>
    </source>
</evidence>
<dbReference type="HOGENOM" id="CLU_020066_0_0_10"/>
<dbReference type="InterPro" id="IPR018310">
    <property type="entry name" value="Put_endonuclease_Z1-dom"/>
</dbReference>
<dbReference type="RefSeq" id="WP_008585171.1">
    <property type="nucleotide sequence ID" value="NZ_CP007035.1"/>
</dbReference>
<dbReference type="STRING" id="929713.NIASO_06650"/>
<accession>W0EZD4</accession>